<sequence>ELEAEEEAAAEEGAQLLPLPGRLRSPDTLADVVQANCLEPDGGGEDEHVFWARRRAAERAAEAAAGEVAAAGEAGGAEGGGAQIVPPSAPRPAVLGLWPPAAYLNHSCMPNTLAYLVGDTLFLRASRKISRDSELTLSYLPAGAGGAGGVAGGGGTAAAPATLLSPLAERRAALAGGWGFQCGCSRCRGEAALDPKLRALMADVTAGVVALREELETALAIAEMEEGAGGEEEEEAEEAAEEEVDEEEEGEDEGGEQEEEEDEGGDGGRWREQVGSIADRAGLFVELLDAAMAKLRLSGQQQITAQSAVVPLYTLLWAALGARGELEPRLAELVAALVGEVTPGSADHLWWSAVALETAEMIVAEEKAEEEEAAALAAAAAAPSSPSAVTSAPPPAVRQGSSSSSSGGGGFGGGGGGRWRRPADDRVVIADRACYKAFSTRYGPISRGVYQSLLLSRRQREDEAAAAEAAEEE</sequence>
<comment type="caution">
    <text evidence="3">The sequence shown here is derived from an EMBL/GenBank/DDBJ whole genome shotgun (WGS) entry which is preliminary data.</text>
</comment>
<dbReference type="PANTHER" id="PTHR47643">
    <property type="entry name" value="TPR DOMAIN PROTEIN (AFU_ORTHOLOGUE AFUA_5G12710)"/>
    <property type="match status" value="1"/>
</dbReference>
<dbReference type="InterPro" id="IPR053209">
    <property type="entry name" value="Gramillin-biosynth_MTr"/>
</dbReference>
<feature type="domain" description="SET" evidence="2">
    <location>
        <begin position="99"/>
        <end position="139"/>
    </location>
</feature>
<dbReference type="SUPFAM" id="SSF82199">
    <property type="entry name" value="SET domain"/>
    <property type="match status" value="1"/>
</dbReference>
<dbReference type="Gene3D" id="2.170.270.10">
    <property type="entry name" value="SET domain"/>
    <property type="match status" value="1"/>
</dbReference>
<proteinExistence type="predicted"/>
<dbReference type="InterPro" id="IPR001214">
    <property type="entry name" value="SET_dom"/>
</dbReference>
<feature type="compositionally biased region" description="Gly residues" evidence="1">
    <location>
        <begin position="406"/>
        <end position="417"/>
    </location>
</feature>
<feature type="region of interest" description="Disordered" evidence="1">
    <location>
        <begin position="384"/>
        <end position="422"/>
    </location>
</feature>
<dbReference type="Pfam" id="PF00856">
    <property type="entry name" value="SET"/>
    <property type="match status" value="1"/>
</dbReference>
<organism evidence="3 4">
    <name type="scientific">Astrephomene gubernaculifera</name>
    <dbReference type="NCBI Taxonomy" id="47775"/>
    <lineage>
        <taxon>Eukaryota</taxon>
        <taxon>Viridiplantae</taxon>
        <taxon>Chlorophyta</taxon>
        <taxon>core chlorophytes</taxon>
        <taxon>Chlorophyceae</taxon>
        <taxon>CS clade</taxon>
        <taxon>Chlamydomonadales</taxon>
        <taxon>Astrephomenaceae</taxon>
        <taxon>Astrephomene</taxon>
    </lineage>
</organism>
<evidence type="ECO:0000313" key="4">
    <source>
        <dbReference type="Proteomes" id="UP001054857"/>
    </source>
</evidence>
<dbReference type="EMBL" id="BMAR01000045">
    <property type="protein sequence ID" value="GFR51097.1"/>
    <property type="molecule type" value="Genomic_DNA"/>
</dbReference>
<gene>
    <name evidence="3" type="ORF">Agub_g13425</name>
</gene>
<evidence type="ECO:0000256" key="1">
    <source>
        <dbReference type="SAM" id="MobiDB-lite"/>
    </source>
</evidence>
<reference evidence="3 4" key="1">
    <citation type="journal article" date="2021" name="Sci. Rep.">
        <title>Genome sequencing of the multicellular alga Astrephomene provides insights into convergent evolution of germ-soma differentiation.</title>
        <authorList>
            <person name="Yamashita S."/>
            <person name="Yamamoto K."/>
            <person name="Matsuzaki R."/>
            <person name="Suzuki S."/>
            <person name="Yamaguchi H."/>
            <person name="Hirooka S."/>
            <person name="Minakuchi Y."/>
            <person name="Miyagishima S."/>
            <person name="Kawachi M."/>
            <person name="Toyoda A."/>
            <person name="Nozaki H."/>
        </authorList>
    </citation>
    <scope>NUCLEOTIDE SEQUENCE [LARGE SCALE GENOMIC DNA]</scope>
    <source>
        <strain evidence="3 4">NIES-4017</strain>
    </source>
</reference>
<protein>
    <recommendedName>
        <fullName evidence="2">SET domain-containing protein</fullName>
    </recommendedName>
</protein>
<dbReference type="InterPro" id="IPR046341">
    <property type="entry name" value="SET_dom_sf"/>
</dbReference>
<evidence type="ECO:0000259" key="2">
    <source>
        <dbReference type="Pfam" id="PF00856"/>
    </source>
</evidence>
<dbReference type="PANTHER" id="PTHR47643:SF2">
    <property type="entry name" value="TPR DOMAIN PROTEIN (AFU_ORTHOLOGUE AFUA_5G12710)"/>
    <property type="match status" value="1"/>
</dbReference>
<dbReference type="CDD" id="cd20071">
    <property type="entry name" value="SET_SMYD"/>
    <property type="match status" value="1"/>
</dbReference>
<feature type="compositionally biased region" description="Acidic residues" evidence="1">
    <location>
        <begin position="225"/>
        <end position="265"/>
    </location>
</feature>
<feature type="region of interest" description="Disordered" evidence="1">
    <location>
        <begin position="225"/>
        <end position="271"/>
    </location>
</feature>
<feature type="non-terminal residue" evidence="3">
    <location>
        <position position="473"/>
    </location>
</feature>
<accession>A0AAD3HSC6</accession>
<dbReference type="Proteomes" id="UP001054857">
    <property type="component" value="Unassembled WGS sequence"/>
</dbReference>
<keyword evidence="4" id="KW-1185">Reference proteome</keyword>
<dbReference type="AlphaFoldDB" id="A0AAD3HSC6"/>
<feature type="region of interest" description="Disordered" evidence="1">
    <location>
        <begin position="1"/>
        <end position="22"/>
    </location>
</feature>
<name>A0AAD3HSC6_9CHLO</name>
<feature type="compositionally biased region" description="Acidic residues" evidence="1">
    <location>
        <begin position="1"/>
        <end position="10"/>
    </location>
</feature>
<evidence type="ECO:0000313" key="3">
    <source>
        <dbReference type="EMBL" id="GFR51097.1"/>
    </source>
</evidence>